<dbReference type="CDD" id="cd20491">
    <property type="entry name" value="cupin_KduI_C"/>
    <property type="match status" value="1"/>
</dbReference>
<organism evidence="7 8">
    <name type="scientific">Anaerocolumna sedimenticola</name>
    <dbReference type="NCBI Taxonomy" id="2696063"/>
    <lineage>
        <taxon>Bacteria</taxon>
        <taxon>Bacillati</taxon>
        <taxon>Bacillota</taxon>
        <taxon>Clostridia</taxon>
        <taxon>Lachnospirales</taxon>
        <taxon>Lachnospiraceae</taxon>
        <taxon>Anaerocolumna</taxon>
    </lineage>
</organism>
<proteinExistence type="inferred from homology"/>
<dbReference type="Pfam" id="PF04962">
    <property type="entry name" value="KduI"/>
    <property type="match status" value="1"/>
</dbReference>
<dbReference type="SUPFAM" id="SSF51182">
    <property type="entry name" value="RmlC-like cupins"/>
    <property type="match status" value="1"/>
</dbReference>
<feature type="binding site" evidence="6">
    <location>
        <position position="212"/>
    </location>
    <ligand>
        <name>Zn(2+)</name>
        <dbReference type="ChEBI" id="CHEBI:29105"/>
    </ligand>
</feature>
<dbReference type="EC" id="5.3.1.17" evidence="6"/>
<keyword evidence="8" id="KW-1185">Reference proteome</keyword>
<dbReference type="GO" id="GO:0042840">
    <property type="term" value="P:D-glucuronate catabolic process"/>
    <property type="evidence" value="ECO:0007669"/>
    <property type="project" value="TreeGrafter"/>
</dbReference>
<keyword evidence="3 6" id="KW-0479">Metal-binding</keyword>
<dbReference type="GO" id="GO:0008270">
    <property type="term" value="F:zinc ion binding"/>
    <property type="evidence" value="ECO:0007669"/>
    <property type="project" value="UniProtKB-UniRule"/>
</dbReference>
<evidence type="ECO:0000256" key="4">
    <source>
        <dbReference type="ARBA" id="ARBA00022833"/>
    </source>
</evidence>
<evidence type="ECO:0000313" key="7">
    <source>
        <dbReference type="EMBL" id="QHQ61618.1"/>
    </source>
</evidence>
<evidence type="ECO:0000256" key="5">
    <source>
        <dbReference type="ARBA" id="ARBA00023235"/>
    </source>
</evidence>
<evidence type="ECO:0000256" key="6">
    <source>
        <dbReference type="HAMAP-Rule" id="MF_00687"/>
    </source>
</evidence>
<dbReference type="InterPro" id="IPR027449">
    <property type="entry name" value="KduI_N"/>
</dbReference>
<evidence type="ECO:0000256" key="2">
    <source>
        <dbReference type="ARBA" id="ARBA00008086"/>
    </source>
</evidence>
<dbReference type="GO" id="GO:0045490">
    <property type="term" value="P:pectin catabolic process"/>
    <property type="evidence" value="ECO:0007669"/>
    <property type="project" value="UniProtKB-UniRule"/>
</dbReference>
<feature type="binding site" evidence="6">
    <location>
        <position position="254"/>
    </location>
    <ligand>
        <name>Zn(2+)</name>
        <dbReference type="ChEBI" id="CHEBI:29105"/>
    </ligand>
</feature>
<dbReference type="EMBL" id="CP048000">
    <property type="protein sequence ID" value="QHQ61618.1"/>
    <property type="molecule type" value="Genomic_DNA"/>
</dbReference>
<reference evidence="7 8" key="1">
    <citation type="submission" date="2020-01" db="EMBL/GenBank/DDBJ databases">
        <title>Genome analysis of Anaerocolumna sp. CBA3638.</title>
        <authorList>
            <person name="Kim J."/>
            <person name="Roh S.W."/>
        </authorList>
    </citation>
    <scope>NUCLEOTIDE SEQUENCE [LARGE SCALE GENOMIC DNA]</scope>
    <source>
        <strain evidence="7 8">CBA3638</strain>
    </source>
</reference>
<dbReference type="InterPro" id="IPR011051">
    <property type="entry name" value="RmlC_Cupin_sf"/>
</dbReference>
<dbReference type="NCBIfam" id="NF002091">
    <property type="entry name" value="PRK00924.1"/>
    <property type="match status" value="1"/>
</dbReference>
<comment type="catalytic activity">
    <reaction evidence="1 6">
        <text>5-dehydro-4-deoxy-D-glucuronate = 3-deoxy-D-glycero-2,5-hexodiulosonate</text>
        <dbReference type="Rhea" id="RHEA:23896"/>
        <dbReference type="ChEBI" id="CHEBI:17117"/>
        <dbReference type="ChEBI" id="CHEBI:29071"/>
        <dbReference type="EC" id="5.3.1.17"/>
    </reaction>
</comment>
<dbReference type="GO" id="GO:0019698">
    <property type="term" value="P:D-galacturonate catabolic process"/>
    <property type="evidence" value="ECO:0007669"/>
    <property type="project" value="TreeGrafter"/>
</dbReference>
<protein>
    <recommendedName>
        <fullName evidence="6">4-deoxy-L-threo-5-hexosulose-uronate ketol-isomerase</fullName>
        <ecNumber evidence="6">5.3.1.17</ecNumber>
    </recommendedName>
    <alternativeName>
        <fullName evidence="6">5-keto-4-deoxyuronate isomerase</fullName>
    </alternativeName>
    <alternativeName>
        <fullName evidence="6">DKI isomerase</fullName>
    </alternativeName>
</protein>
<dbReference type="Gene3D" id="2.60.120.520">
    <property type="entry name" value="pectin degrading enzyme 5-keto 4- deoxyuronate isomerase, domain 1"/>
    <property type="match status" value="1"/>
</dbReference>
<evidence type="ECO:0000256" key="3">
    <source>
        <dbReference type="ARBA" id="ARBA00022723"/>
    </source>
</evidence>
<keyword evidence="4 6" id="KW-0862">Zinc</keyword>
<comment type="cofactor">
    <cofactor evidence="6">
        <name>Zn(2+)</name>
        <dbReference type="ChEBI" id="CHEBI:29105"/>
    </cofactor>
    <text evidence="6">Binds 1 zinc ion per subunit.</text>
</comment>
<dbReference type="HAMAP" id="MF_00687">
    <property type="entry name" value="KduI"/>
    <property type="match status" value="1"/>
</dbReference>
<gene>
    <name evidence="6 7" type="primary">kduI</name>
    <name evidence="7" type="ORF">Ana3638_13235</name>
</gene>
<name>A0A6P1TQB9_9FIRM</name>
<dbReference type="UniPathway" id="UPA00545">
    <property type="reaction ID" value="UER00826"/>
</dbReference>
<evidence type="ECO:0000256" key="1">
    <source>
        <dbReference type="ARBA" id="ARBA00000552"/>
    </source>
</evidence>
<keyword evidence="5 6" id="KW-0413">Isomerase</keyword>
<dbReference type="PANTHER" id="PTHR38461">
    <property type="entry name" value="4-DEOXY-L-THREO-5-HEXOSULOSE-URONATE KETOL-ISOMERASE"/>
    <property type="match status" value="1"/>
</dbReference>
<dbReference type="AlphaFoldDB" id="A0A6P1TQB9"/>
<dbReference type="InterPro" id="IPR014710">
    <property type="entry name" value="RmlC-like_jellyroll"/>
</dbReference>
<dbReference type="InterPro" id="IPR007045">
    <property type="entry name" value="KduI"/>
</dbReference>
<dbReference type="KEGG" id="anr:Ana3638_13235"/>
<accession>A0A6P1TQB9</accession>
<dbReference type="PANTHER" id="PTHR38461:SF1">
    <property type="entry name" value="4-DEOXY-L-THREO-5-HEXOSULOSE-URONATE KETOL-ISOMERASE"/>
    <property type="match status" value="1"/>
</dbReference>
<sequence>MEVRTAVSPKDIKTYTTDRLREEFLIQNLFTADEIKMVYSHIDRIITGAATPVNKILGLSSGKELHCEYFLERRELGIINIGGTGTVMIDGKKYTVRFMEGLYAGMGSREISFTSEDRNDPAKFYFNSAPAHKSYPTVLIKREGKEEDGVVIIKEENKVELGSLEESNHRVICKYILPGQVKSCQLVMGMTSLKPGSVWNTMPCHTHDRRMEVYLYFGIPEDAFVMHYMGEPTETRHIVVRNEEAVISPSWSIHSGSGSRAYTFIWGMVGENQEFGDMDAVNNRDLR</sequence>
<dbReference type="GO" id="GO:0008697">
    <property type="term" value="F:4-deoxy-L-threo-5-hexosulose-uronate ketol-isomerase activity"/>
    <property type="evidence" value="ECO:0007669"/>
    <property type="project" value="UniProtKB-UniRule"/>
</dbReference>
<comment type="pathway">
    <text evidence="6">Glycan metabolism; pectin degradation; 2-dehydro-3-deoxy-D-gluconate from pectin: step 4/5.</text>
</comment>
<dbReference type="InterPro" id="IPR021120">
    <property type="entry name" value="KduI/IolB_isomerase"/>
</dbReference>
<feature type="binding site" evidence="6">
    <location>
        <position position="207"/>
    </location>
    <ligand>
        <name>Zn(2+)</name>
        <dbReference type="ChEBI" id="CHEBI:29105"/>
    </ligand>
</feature>
<comment type="similarity">
    <text evidence="2 6">Belongs to the KduI family.</text>
</comment>
<dbReference type="PIRSF" id="PIRSF006625">
    <property type="entry name" value="KduI"/>
    <property type="match status" value="1"/>
</dbReference>
<dbReference type="RefSeq" id="WP_161838443.1">
    <property type="nucleotide sequence ID" value="NZ_CP048000.1"/>
</dbReference>
<comment type="function">
    <text evidence="6">Catalyzes the isomerization of 5-dehydro-4-deoxy-D-glucuronate to 3-deoxy-D-glycero-2,5-hexodiulosonate.</text>
</comment>
<dbReference type="Gene3D" id="2.60.120.10">
    <property type="entry name" value="Jelly Rolls"/>
    <property type="match status" value="1"/>
</dbReference>
<dbReference type="Proteomes" id="UP000464314">
    <property type="component" value="Chromosome"/>
</dbReference>
<dbReference type="CDD" id="cd20294">
    <property type="entry name" value="cupin_KduI_N"/>
    <property type="match status" value="1"/>
</dbReference>
<feature type="binding site" evidence="6">
    <location>
        <position position="205"/>
    </location>
    <ligand>
        <name>Zn(2+)</name>
        <dbReference type="ChEBI" id="CHEBI:29105"/>
    </ligand>
</feature>
<evidence type="ECO:0000313" key="8">
    <source>
        <dbReference type="Proteomes" id="UP000464314"/>
    </source>
</evidence>